<feature type="region of interest" description="Disordered" evidence="4">
    <location>
        <begin position="197"/>
        <end position="225"/>
    </location>
</feature>
<keyword evidence="5" id="KW-0472">Membrane</keyword>
<dbReference type="PANTHER" id="PTHR31636">
    <property type="entry name" value="OSJNBA0084A10.13 PROTEIN-RELATED"/>
    <property type="match status" value="1"/>
</dbReference>
<reference evidence="6 7" key="1">
    <citation type="journal article" date="2023" name="Hortic Res">
        <title>The complete reference genome for grapevine (Vitis vinifera L.) genetics and breeding.</title>
        <authorList>
            <person name="Shi X."/>
            <person name="Cao S."/>
            <person name="Wang X."/>
            <person name="Huang S."/>
            <person name="Wang Y."/>
            <person name="Liu Z."/>
            <person name="Liu W."/>
            <person name="Leng X."/>
            <person name="Peng Y."/>
            <person name="Wang N."/>
            <person name="Wang Y."/>
            <person name="Ma Z."/>
            <person name="Xu X."/>
            <person name="Zhang F."/>
            <person name="Xue H."/>
            <person name="Zhong H."/>
            <person name="Wang Y."/>
            <person name="Zhang K."/>
            <person name="Velt A."/>
            <person name="Avia K."/>
            <person name="Holtgrawe D."/>
            <person name="Grimplet J."/>
            <person name="Matus J.T."/>
            <person name="Ware D."/>
            <person name="Wu X."/>
            <person name="Wang H."/>
            <person name="Liu C."/>
            <person name="Fang Y."/>
            <person name="Rustenholz C."/>
            <person name="Cheng Z."/>
            <person name="Xiao H."/>
            <person name="Zhou Y."/>
        </authorList>
    </citation>
    <scope>NUCLEOTIDE SEQUENCE [LARGE SCALE GENOMIC DNA]</scope>
    <source>
        <strain evidence="7">cv. Pinot noir / PN40024</strain>
        <tissue evidence="6">Leaf</tissue>
    </source>
</reference>
<evidence type="ECO:0000256" key="4">
    <source>
        <dbReference type="SAM" id="MobiDB-lite"/>
    </source>
</evidence>
<sequence>MVERGIKNKHPHLTSFQERKKAELGNLAGMEFCGKRVESDGWLHFFFVYYHLGVIFVATSFHQFIYKHSYKTFSSKLQSSCPVNFIKKMNQPEKFQPSWPFYNILDSTLDQVELYGFDIDEDVCGYEFSSSITTTEDSSGIPSAPDFPTVISSEFVGFPGCDEALQTSFLIGDLPLNMEEFETILCGEIGDAYGWLDGSEESFPSQQQSTEGEDEWSPCPSTKSSEALIDTTSTQQSLTFPAEGVEIDNQQSILHLLKAYGEAVEENQRELSEVILRSICEKGNPLGETLERLAFNLFEDIERQDDYLKQESMQNFAAAFKAFYQIFPYGRFAHFAANSAILEAMPGDVETVHIVDFDMGEGVQWPPMIEAIGKQHKAVRLTSIKWGEEDSCSASAQWRFEETKRWLCNHARSMGLNLTVEEVKIEDLVSEIKKMKKRGGRREWLAFNCMVRLPHMGRRRSRRKVMNFLRVARDMISNSANCSKGILTFGNGDPGEKMKNCAGYGAFFDGYLVHYQALMESMEWNFPVHLGEARTAMESLFVAPYVSSLTWFQNWEETREGCDLQAGTGWAGRKLSRENLMEAREMVKEGETSYRVNIEGQNENEMVLEWRGTPLVSLSTWR</sequence>
<evidence type="ECO:0000313" key="7">
    <source>
        <dbReference type="Proteomes" id="UP001227230"/>
    </source>
</evidence>
<comment type="similarity">
    <text evidence="3">Belongs to the GRAS family.</text>
</comment>
<keyword evidence="1" id="KW-0805">Transcription regulation</keyword>
<keyword evidence="5" id="KW-0812">Transmembrane</keyword>
<feature type="region of interest" description="SAW" evidence="3">
    <location>
        <begin position="550"/>
        <end position="622"/>
    </location>
</feature>
<evidence type="ECO:0000256" key="1">
    <source>
        <dbReference type="ARBA" id="ARBA00023015"/>
    </source>
</evidence>
<gene>
    <name evidence="6" type="ORF">VitviT2T_011822</name>
</gene>
<dbReference type="Proteomes" id="UP001227230">
    <property type="component" value="Chromosome 8"/>
</dbReference>
<name>A0ABY9CBV0_VITVI</name>
<proteinExistence type="inferred from homology"/>
<feature type="short sequence motif" description="VHIID" evidence="3">
    <location>
        <begin position="352"/>
        <end position="356"/>
    </location>
</feature>
<feature type="transmembrane region" description="Helical" evidence="5">
    <location>
        <begin position="45"/>
        <end position="66"/>
    </location>
</feature>
<dbReference type="InterPro" id="IPR005202">
    <property type="entry name" value="TF_GRAS"/>
</dbReference>
<keyword evidence="2" id="KW-0804">Transcription</keyword>
<keyword evidence="7" id="KW-1185">Reference proteome</keyword>
<accession>A0ABY9CBV0</accession>
<evidence type="ECO:0000313" key="6">
    <source>
        <dbReference type="EMBL" id="WJZ92847.1"/>
    </source>
</evidence>
<dbReference type="PROSITE" id="PS50985">
    <property type="entry name" value="GRAS"/>
    <property type="match status" value="1"/>
</dbReference>
<evidence type="ECO:0000256" key="5">
    <source>
        <dbReference type="SAM" id="Phobius"/>
    </source>
</evidence>
<protein>
    <recommendedName>
        <fullName evidence="8">Nodulation-signaling pathway 2 protein</fullName>
    </recommendedName>
</protein>
<keyword evidence="5" id="KW-1133">Transmembrane helix</keyword>
<evidence type="ECO:0000256" key="2">
    <source>
        <dbReference type="ARBA" id="ARBA00023163"/>
    </source>
</evidence>
<evidence type="ECO:0008006" key="8">
    <source>
        <dbReference type="Google" id="ProtNLM"/>
    </source>
</evidence>
<comment type="caution">
    <text evidence="3">Lacks conserved residue(s) required for the propagation of feature annotation.</text>
</comment>
<evidence type="ECO:0000256" key="3">
    <source>
        <dbReference type="PROSITE-ProRule" id="PRU01191"/>
    </source>
</evidence>
<dbReference type="EMBL" id="CP126655">
    <property type="protein sequence ID" value="WJZ92847.1"/>
    <property type="molecule type" value="Genomic_DNA"/>
</dbReference>
<dbReference type="Pfam" id="PF03514">
    <property type="entry name" value="GRAS"/>
    <property type="match status" value="1"/>
</dbReference>
<organism evidence="6 7">
    <name type="scientific">Vitis vinifera</name>
    <name type="common">Grape</name>
    <dbReference type="NCBI Taxonomy" id="29760"/>
    <lineage>
        <taxon>Eukaryota</taxon>
        <taxon>Viridiplantae</taxon>
        <taxon>Streptophyta</taxon>
        <taxon>Embryophyta</taxon>
        <taxon>Tracheophyta</taxon>
        <taxon>Spermatophyta</taxon>
        <taxon>Magnoliopsida</taxon>
        <taxon>eudicotyledons</taxon>
        <taxon>Gunneridae</taxon>
        <taxon>Pentapetalae</taxon>
        <taxon>rosids</taxon>
        <taxon>Vitales</taxon>
        <taxon>Vitaceae</taxon>
        <taxon>Viteae</taxon>
        <taxon>Vitis</taxon>
    </lineage>
</organism>